<dbReference type="CDD" id="cd06577">
    <property type="entry name" value="PASTA_pknB"/>
    <property type="match status" value="1"/>
</dbReference>
<gene>
    <name evidence="2" type="ORF">SDC9_197535</name>
</gene>
<dbReference type="SMART" id="SM00740">
    <property type="entry name" value="PASTA"/>
    <property type="match status" value="1"/>
</dbReference>
<proteinExistence type="predicted"/>
<feature type="domain" description="PASTA" evidence="1">
    <location>
        <begin position="44"/>
        <end position="113"/>
    </location>
</feature>
<name>A0A645IF16_9ZZZZ</name>
<evidence type="ECO:0000259" key="1">
    <source>
        <dbReference type="SMART" id="SM00740"/>
    </source>
</evidence>
<evidence type="ECO:0000313" key="2">
    <source>
        <dbReference type="EMBL" id="MPN49911.1"/>
    </source>
</evidence>
<protein>
    <recommendedName>
        <fullName evidence="1">PASTA domain-containing protein</fullName>
    </recommendedName>
</protein>
<dbReference type="Gene3D" id="3.30.10.20">
    <property type="match status" value="2"/>
</dbReference>
<reference evidence="2" key="1">
    <citation type="submission" date="2019-08" db="EMBL/GenBank/DDBJ databases">
        <authorList>
            <person name="Kucharzyk K."/>
            <person name="Murdoch R.W."/>
            <person name="Higgins S."/>
            <person name="Loffler F."/>
        </authorList>
    </citation>
    <scope>NUCLEOTIDE SEQUENCE</scope>
</reference>
<accession>A0A645IF16</accession>
<dbReference type="EMBL" id="VSSQ01113601">
    <property type="protein sequence ID" value="MPN49911.1"/>
    <property type="molecule type" value="Genomic_DNA"/>
</dbReference>
<organism evidence="2">
    <name type="scientific">bioreactor metagenome</name>
    <dbReference type="NCBI Taxonomy" id="1076179"/>
    <lineage>
        <taxon>unclassified sequences</taxon>
        <taxon>metagenomes</taxon>
        <taxon>ecological metagenomes</taxon>
    </lineage>
</organism>
<comment type="caution">
    <text evidence="2">The sequence shown here is derived from an EMBL/GenBank/DDBJ whole genome shotgun (WGS) entry which is preliminary data.</text>
</comment>
<dbReference type="InterPro" id="IPR005543">
    <property type="entry name" value="PASTA_dom"/>
</dbReference>
<dbReference type="Pfam" id="PF03793">
    <property type="entry name" value="PASTA"/>
    <property type="match status" value="2"/>
</dbReference>
<sequence>MGLSVGRISYQVTDDIDEGIIISSSPGVGVITERGSTVSIVVSDGKFFIIGDYSGKTEDEIRRLLAGKKISIKIEKEVNPFVKPGLIIRQEILNVGDKVDPNRQYEIKLVISGYLGFTIPDNLVGMNVFEAQNLLTAKGAMVMLYPMSTAGMSEEELADIKYNTVISVTPSSGLYTQYEDNSIVLYYY</sequence>
<dbReference type="AlphaFoldDB" id="A0A645IF16"/>